<reference evidence="3 4" key="1">
    <citation type="submission" date="2020-04" db="EMBL/GenBank/DDBJ databases">
        <authorList>
            <person name="De Canck E."/>
        </authorList>
    </citation>
    <scope>NUCLEOTIDE SEQUENCE [LARGE SCALE GENOMIC DNA]</scope>
    <source>
        <strain evidence="3 4">LMG 3441</strain>
    </source>
</reference>
<evidence type="ECO:0000256" key="1">
    <source>
        <dbReference type="ARBA" id="ARBA00006987"/>
    </source>
</evidence>
<feature type="signal peptide" evidence="2">
    <location>
        <begin position="1"/>
        <end position="34"/>
    </location>
</feature>
<dbReference type="PIRSF" id="PIRSF017082">
    <property type="entry name" value="YflP"/>
    <property type="match status" value="1"/>
</dbReference>
<dbReference type="SUPFAM" id="SSF53850">
    <property type="entry name" value="Periplasmic binding protein-like II"/>
    <property type="match status" value="1"/>
</dbReference>
<dbReference type="PROSITE" id="PS51257">
    <property type="entry name" value="PROKAR_LIPOPROTEIN"/>
    <property type="match status" value="1"/>
</dbReference>
<dbReference type="PANTHER" id="PTHR42928">
    <property type="entry name" value="TRICARBOXYLATE-BINDING PROTEIN"/>
    <property type="match status" value="1"/>
</dbReference>
<dbReference type="Gene3D" id="3.40.190.150">
    <property type="entry name" value="Bordetella uptake gene, domain 1"/>
    <property type="match status" value="1"/>
</dbReference>
<organism evidence="3 4">
    <name type="scientific">Achromobacter kerstersii</name>
    <dbReference type="NCBI Taxonomy" id="1353890"/>
    <lineage>
        <taxon>Bacteria</taxon>
        <taxon>Pseudomonadati</taxon>
        <taxon>Pseudomonadota</taxon>
        <taxon>Betaproteobacteria</taxon>
        <taxon>Burkholderiales</taxon>
        <taxon>Alcaligenaceae</taxon>
        <taxon>Achromobacter</taxon>
    </lineage>
</organism>
<accession>A0A6S7AR52</accession>
<dbReference type="InterPro" id="IPR005064">
    <property type="entry name" value="BUG"/>
</dbReference>
<dbReference type="InterPro" id="IPR042100">
    <property type="entry name" value="Bug_dom1"/>
</dbReference>
<evidence type="ECO:0008006" key="5">
    <source>
        <dbReference type="Google" id="ProtNLM"/>
    </source>
</evidence>
<name>A0A6S7AR52_9BURK</name>
<gene>
    <name evidence="3" type="ORF">LMG3441_04681</name>
</gene>
<dbReference type="InterPro" id="IPR006311">
    <property type="entry name" value="TAT_signal"/>
</dbReference>
<evidence type="ECO:0000256" key="2">
    <source>
        <dbReference type="SAM" id="SignalP"/>
    </source>
</evidence>
<dbReference type="Pfam" id="PF03401">
    <property type="entry name" value="TctC"/>
    <property type="match status" value="1"/>
</dbReference>
<evidence type="ECO:0000313" key="3">
    <source>
        <dbReference type="EMBL" id="CAB3731177.1"/>
    </source>
</evidence>
<dbReference type="EMBL" id="CADIJQ010000009">
    <property type="protein sequence ID" value="CAB3731177.1"/>
    <property type="molecule type" value="Genomic_DNA"/>
</dbReference>
<dbReference type="RefSeq" id="WP_175171143.1">
    <property type="nucleotide sequence ID" value="NZ_CADIJQ010000009.1"/>
</dbReference>
<dbReference type="PANTHER" id="PTHR42928:SF5">
    <property type="entry name" value="BLR1237 PROTEIN"/>
    <property type="match status" value="1"/>
</dbReference>
<evidence type="ECO:0000313" key="4">
    <source>
        <dbReference type="Proteomes" id="UP000494269"/>
    </source>
</evidence>
<dbReference type="CDD" id="cd13578">
    <property type="entry name" value="PBP2_Bug27"/>
    <property type="match status" value="1"/>
</dbReference>
<proteinExistence type="inferred from homology"/>
<keyword evidence="2" id="KW-0732">Signal</keyword>
<dbReference type="Gene3D" id="3.40.190.10">
    <property type="entry name" value="Periplasmic binding protein-like II"/>
    <property type="match status" value="1"/>
</dbReference>
<comment type="similarity">
    <text evidence="1">Belongs to the UPF0065 (bug) family.</text>
</comment>
<sequence>MNDSTRFFSSQRRRILHTLAGAALLACGSAPALAGAYPDKPIRLIVAFSPGGPTDVLARLVAKRLGDGLGQQVVVENKPGAGGNIAAEMVANAPADGYTLLYNSSSIAISPALFANDKLDPGKIFTPVASVANVPLVLIVNPEVSANTAVEFVKLLKEKPGKLNMGSSGNGTIDHLTSILFARQTATDFAHVPYKGNAAALPDLLSGRIEFMMSGSLNAFLPYVKEGKLKALAVTTAKRVSVLPEVPTLAETVAPGFDSGTWQGIVGPAGMPADVTARLNQAVNDAIKDPTLKASLDAQGAEATPGTPAQYGDLIKSEYRRWSAIIKETGATSN</sequence>
<dbReference type="AlphaFoldDB" id="A0A6S7AR52"/>
<feature type="chain" id="PRO_5028910947" description="LacI family transcriptional regulator" evidence="2">
    <location>
        <begin position="35"/>
        <end position="334"/>
    </location>
</feature>
<keyword evidence="4" id="KW-1185">Reference proteome</keyword>
<dbReference type="Proteomes" id="UP000494269">
    <property type="component" value="Unassembled WGS sequence"/>
</dbReference>
<protein>
    <recommendedName>
        <fullName evidence="5">LacI family transcriptional regulator</fullName>
    </recommendedName>
</protein>
<dbReference type="PROSITE" id="PS51318">
    <property type="entry name" value="TAT"/>
    <property type="match status" value="1"/>
</dbReference>